<dbReference type="Proteomes" id="UP000198415">
    <property type="component" value="Unassembled WGS sequence"/>
</dbReference>
<dbReference type="InterPro" id="IPR000551">
    <property type="entry name" value="MerR-type_HTH_dom"/>
</dbReference>
<evidence type="ECO:0000313" key="3">
    <source>
        <dbReference type="EMBL" id="SNR26521.1"/>
    </source>
</evidence>
<dbReference type="EMBL" id="FZNR01000001">
    <property type="protein sequence ID" value="SNR26521.1"/>
    <property type="molecule type" value="Genomic_DNA"/>
</dbReference>
<dbReference type="GO" id="GO:0003700">
    <property type="term" value="F:DNA-binding transcription factor activity"/>
    <property type="evidence" value="ECO:0007669"/>
    <property type="project" value="InterPro"/>
</dbReference>
<feature type="domain" description="HTH merR-type" evidence="2">
    <location>
        <begin position="7"/>
        <end position="77"/>
    </location>
</feature>
<name>A0A238UXB9_9ACTN</name>
<sequence>MRSQPTALSIGEFGRLAGLSIKALRLYDVSGLLPPAEVDEPSGYRRYTADQLDRARRISMLRRLGVPLAAIGEMLALSDAEAVTRLDRWWAGEDAAMEARRSSYLWLRTRLAHGDDPERDYAVRMERRSGRKVATIRAQVDQQALVPAIGTAQWAIRAHLDEQGAVHGPEHWVVFHGLVTPDTEATIEVCVPCSGPVEPSGEITLRLEPGRLLAYAEVLRDDCFYPRITAAYEAVHQHVTTAGLVAAGPPREIYLNHWERLAGDDPFCRVAQPVEE</sequence>
<dbReference type="Gene3D" id="3.20.80.10">
    <property type="entry name" value="Regulatory factor, effector binding domain"/>
    <property type="match status" value="1"/>
</dbReference>
<dbReference type="RefSeq" id="WP_089291091.1">
    <property type="nucleotide sequence ID" value="NZ_BOMU01000009.1"/>
</dbReference>
<organism evidence="3 4">
    <name type="scientific">Actinoplanes regularis</name>
    <dbReference type="NCBI Taxonomy" id="52697"/>
    <lineage>
        <taxon>Bacteria</taxon>
        <taxon>Bacillati</taxon>
        <taxon>Actinomycetota</taxon>
        <taxon>Actinomycetes</taxon>
        <taxon>Micromonosporales</taxon>
        <taxon>Micromonosporaceae</taxon>
        <taxon>Actinoplanes</taxon>
    </lineage>
</organism>
<dbReference type="PROSITE" id="PS50937">
    <property type="entry name" value="HTH_MERR_2"/>
    <property type="match status" value="1"/>
</dbReference>
<dbReference type="PANTHER" id="PTHR30204:SF97">
    <property type="entry name" value="MERR FAMILY REGULATORY PROTEIN"/>
    <property type="match status" value="1"/>
</dbReference>
<evidence type="ECO:0000313" key="4">
    <source>
        <dbReference type="Proteomes" id="UP000198415"/>
    </source>
</evidence>
<dbReference type="Gene3D" id="1.10.1660.10">
    <property type="match status" value="1"/>
</dbReference>
<dbReference type="OrthoDB" id="7849865at2"/>
<gene>
    <name evidence="3" type="ORF">SAMN06264365_101281</name>
</gene>
<dbReference type="PANTHER" id="PTHR30204">
    <property type="entry name" value="REDOX-CYCLING DRUG-SENSING TRANSCRIPTIONAL ACTIVATOR SOXR"/>
    <property type="match status" value="1"/>
</dbReference>
<dbReference type="InterPro" id="IPR009061">
    <property type="entry name" value="DNA-bd_dom_put_sf"/>
</dbReference>
<dbReference type="SUPFAM" id="SSF55136">
    <property type="entry name" value="Probable bacterial effector-binding domain"/>
    <property type="match status" value="1"/>
</dbReference>
<proteinExistence type="predicted"/>
<evidence type="ECO:0000256" key="1">
    <source>
        <dbReference type="ARBA" id="ARBA00023125"/>
    </source>
</evidence>
<dbReference type="AlphaFoldDB" id="A0A238UXB9"/>
<evidence type="ECO:0000259" key="2">
    <source>
        <dbReference type="PROSITE" id="PS50937"/>
    </source>
</evidence>
<accession>A0A238UXB9</accession>
<dbReference type="SMART" id="SM00422">
    <property type="entry name" value="HTH_MERR"/>
    <property type="match status" value="1"/>
</dbReference>
<keyword evidence="1" id="KW-0238">DNA-binding</keyword>
<keyword evidence="4" id="KW-1185">Reference proteome</keyword>
<dbReference type="InterPro" id="IPR047057">
    <property type="entry name" value="MerR_fam"/>
</dbReference>
<reference evidence="3 4" key="1">
    <citation type="submission" date="2017-06" db="EMBL/GenBank/DDBJ databases">
        <authorList>
            <person name="Kim H.J."/>
            <person name="Triplett B.A."/>
        </authorList>
    </citation>
    <scope>NUCLEOTIDE SEQUENCE [LARGE SCALE GENOMIC DNA]</scope>
    <source>
        <strain evidence="3 4">DSM 43151</strain>
    </source>
</reference>
<dbReference type="InterPro" id="IPR011256">
    <property type="entry name" value="Reg_factor_effector_dom_sf"/>
</dbReference>
<protein>
    <submittedName>
        <fullName evidence="3">MerR HTH family regulatory protein</fullName>
    </submittedName>
</protein>
<dbReference type="Pfam" id="PF13411">
    <property type="entry name" value="MerR_1"/>
    <property type="match status" value="1"/>
</dbReference>
<dbReference type="SUPFAM" id="SSF46955">
    <property type="entry name" value="Putative DNA-binding domain"/>
    <property type="match status" value="1"/>
</dbReference>
<dbReference type="GO" id="GO:0003677">
    <property type="term" value="F:DNA binding"/>
    <property type="evidence" value="ECO:0007669"/>
    <property type="project" value="UniProtKB-KW"/>
</dbReference>